<dbReference type="Gramene" id="CMT315CT">
    <property type="protein sequence ID" value="CMT315CT"/>
    <property type="gene ID" value="CMT315C"/>
</dbReference>
<dbReference type="SMART" id="SM00479">
    <property type="entry name" value="EXOIII"/>
    <property type="match status" value="1"/>
</dbReference>
<name>M1V7Q2_CYAM1</name>
<dbReference type="InterPro" id="IPR036397">
    <property type="entry name" value="RNaseH_sf"/>
</dbReference>
<reference evidence="6 7" key="2">
    <citation type="journal article" date="2007" name="BMC Biol.">
        <title>A 100%-complete sequence reveals unusually simple genomic features in the hot-spring red alga Cyanidioschyzon merolae.</title>
        <authorList>
            <person name="Nozaki H."/>
            <person name="Takano H."/>
            <person name="Misumi O."/>
            <person name="Terasawa K."/>
            <person name="Matsuzaki M."/>
            <person name="Maruyama S."/>
            <person name="Nishida K."/>
            <person name="Yagisawa F."/>
            <person name="Yoshida Y."/>
            <person name="Fujiwara T."/>
            <person name="Takio S."/>
            <person name="Tamura K."/>
            <person name="Chung S.J."/>
            <person name="Nakamura S."/>
            <person name="Kuroiwa H."/>
            <person name="Tanaka K."/>
            <person name="Sato N."/>
            <person name="Kuroiwa T."/>
        </authorList>
    </citation>
    <scope>NUCLEOTIDE SEQUENCE [LARGE SCALE GENOMIC DNA]</scope>
    <source>
        <strain evidence="6 7">10D</strain>
    </source>
</reference>
<organism evidence="6 7">
    <name type="scientific">Cyanidioschyzon merolae (strain NIES-3377 / 10D)</name>
    <name type="common">Unicellular red alga</name>
    <dbReference type="NCBI Taxonomy" id="280699"/>
    <lineage>
        <taxon>Eukaryota</taxon>
        <taxon>Rhodophyta</taxon>
        <taxon>Bangiophyceae</taxon>
        <taxon>Cyanidiales</taxon>
        <taxon>Cyanidiaceae</taxon>
        <taxon>Cyanidioschyzon</taxon>
    </lineage>
</organism>
<dbReference type="GeneID" id="16998030"/>
<comment type="similarity">
    <text evidence="1">Belongs to the oligoribonuclease family.</text>
</comment>
<sequence>MALVDPIVWIDCEMTGLDPEKDALLEVACIVTSGDLNTTVIEGPSFILQAPAAALAGMSDKVRAMHSNSGLIDEVYQATLSAESAELKILEFLEAVGVGPQVAPLAGNSVHVDRRFLARYMPKLDAYLHYRIIDVSTVKELCRRWYPNVFSRAPAKQGAHRALDDIRESISELVFYRENVFRFPNDTA</sequence>
<dbReference type="EMBL" id="AP006502">
    <property type="protein sequence ID" value="BAM83280.1"/>
    <property type="molecule type" value="Genomic_DNA"/>
</dbReference>
<dbReference type="Proteomes" id="UP000007014">
    <property type="component" value="Chromosome 20"/>
</dbReference>
<dbReference type="FunFam" id="3.30.420.10:FF:000003">
    <property type="entry name" value="Oligoribonuclease"/>
    <property type="match status" value="1"/>
</dbReference>
<protein>
    <submittedName>
        <fullName evidence="6">Probable oligoribonuclease, mitochondrial</fullName>
    </submittedName>
</protein>
<dbReference type="InterPro" id="IPR012337">
    <property type="entry name" value="RNaseH-like_sf"/>
</dbReference>
<dbReference type="SUPFAM" id="SSF53098">
    <property type="entry name" value="Ribonuclease H-like"/>
    <property type="match status" value="1"/>
</dbReference>
<evidence type="ECO:0000313" key="7">
    <source>
        <dbReference type="Proteomes" id="UP000007014"/>
    </source>
</evidence>
<dbReference type="eggNOG" id="KOG3242">
    <property type="taxonomic scope" value="Eukaryota"/>
</dbReference>
<dbReference type="CDD" id="cd06135">
    <property type="entry name" value="Orn"/>
    <property type="match status" value="1"/>
</dbReference>
<dbReference type="OMA" id="AFFHYRN"/>
<evidence type="ECO:0000313" key="6">
    <source>
        <dbReference type="EMBL" id="BAM83280.1"/>
    </source>
</evidence>
<dbReference type="GO" id="GO:0000175">
    <property type="term" value="F:3'-5'-RNA exonuclease activity"/>
    <property type="evidence" value="ECO:0007669"/>
    <property type="project" value="InterPro"/>
</dbReference>
<evidence type="ECO:0000256" key="2">
    <source>
        <dbReference type="ARBA" id="ARBA00022722"/>
    </source>
</evidence>
<dbReference type="Gene3D" id="3.30.420.10">
    <property type="entry name" value="Ribonuclease H-like superfamily/Ribonuclease H"/>
    <property type="match status" value="1"/>
</dbReference>
<evidence type="ECO:0000256" key="3">
    <source>
        <dbReference type="ARBA" id="ARBA00022801"/>
    </source>
</evidence>
<dbReference type="KEGG" id="cme:CYME_CMT315C"/>
<accession>M1V7Q2</accession>
<dbReference type="NCBIfam" id="NF003765">
    <property type="entry name" value="PRK05359.1"/>
    <property type="match status" value="1"/>
</dbReference>
<dbReference type="PANTHER" id="PTHR11046:SF0">
    <property type="entry name" value="OLIGORIBONUCLEASE, MITOCHONDRIAL"/>
    <property type="match status" value="1"/>
</dbReference>
<evidence type="ECO:0000256" key="4">
    <source>
        <dbReference type="ARBA" id="ARBA00022839"/>
    </source>
</evidence>
<dbReference type="HOGENOM" id="CLU_064761_3_0_1"/>
<dbReference type="GO" id="GO:0003676">
    <property type="term" value="F:nucleic acid binding"/>
    <property type="evidence" value="ECO:0007669"/>
    <property type="project" value="InterPro"/>
</dbReference>
<dbReference type="OrthoDB" id="270189at2759"/>
<gene>
    <name evidence="6" type="ORF">CYME_CMT315C</name>
</gene>
<dbReference type="RefSeq" id="XP_005539316.1">
    <property type="nucleotide sequence ID" value="XM_005539259.1"/>
</dbReference>
<keyword evidence="7" id="KW-1185">Reference proteome</keyword>
<feature type="domain" description="Exonuclease" evidence="5">
    <location>
        <begin position="6"/>
        <end position="182"/>
    </location>
</feature>
<reference evidence="6 7" key="1">
    <citation type="journal article" date="2004" name="Nature">
        <title>Genome sequence of the ultrasmall unicellular red alga Cyanidioschyzon merolae 10D.</title>
        <authorList>
            <person name="Matsuzaki M."/>
            <person name="Misumi O."/>
            <person name="Shin-i T."/>
            <person name="Maruyama S."/>
            <person name="Takahara M."/>
            <person name="Miyagishima S."/>
            <person name="Mori T."/>
            <person name="Nishida K."/>
            <person name="Yagisawa F."/>
            <person name="Nishida K."/>
            <person name="Yoshida Y."/>
            <person name="Nishimura Y."/>
            <person name="Nakao S."/>
            <person name="Kobayashi T."/>
            <person name="Momoyama Y."/>
            <person name="Higashiyama T."/>
            <person name="Minoda A."/>
            <person name="Sano M."/>
            <person name="Nomoto H."/>
            <person name="Oishi K."/>
            <person name="Hayashi H."/>
            <person name="Ohta F."/>
            <person name="Nishizaka S."/>
            <person name="Haga S."/>
            <person name="Miura S."/>
            <person name="Morishita T."/>
            <person name="Kabeya Y."/>
            <person name="Terasawa K."/>
            <person name="Suzuki Y."/>
            <person name="Ishii Y."/>
            <person name="Asakawa S."/>
            <person name="Takano H."/>
            <person name="Ohta N."/>
            <person name="Kuroiwa H."/>
            <person name="Tanaka K."/>
            <person name="Shimizu N."/>
            <person name="Sugano S."/>
            <person name="Sato N."/>
            <person name="Nozaki H."/>
            <person name="Ogasawara N."/>
            <person name="Kohara Y."/>
            <person name="Kuroiwa T."/>
        </authorList>
    </citation>
    <scope>NUCLEOTIDE SEQUENCE [LARGE SCALE GENOMIC DNA]</scope>
    <source>
        <strain evidence="6 7">10D</strain>
    </source>
</reference>
<dbReference type="InterPro" id="IPR013520">
    <property type="entry name" value="Ribonucl_H"/>
</dbReference>
<dbReference type="InterPro" id="IPR022894">
    <property type="entry name" value="Oligoribonuclease"/>
</dbReference>
<keyword evidence="4" id="KW-0269">Exonuclease</keyword>
<dbReference type="STRING" id="280699.M1V7Q2"/>
<dbReference type="PANTHER" id="PTHR11046">
    <property type="entry name" value="OLIGORIBONUCLEASE, MITOCHONDRIAL"/>
    <property type="match status" value="1"/>
</dbReference>
<proteinExistence type="inferred from homology"/>
<keyword evidence="2" id="KW-0540">Nuclease</keyword>
<evidence type="ECO:0000256" key="1">
    <source>
        <dbReference type="ARBA" id="ARBA00009921"/>
    </source>
</evidence>
<evidence type="ECO:0000259" key="5">
    <source>
        <dbReference type="SMART" id="SM00479"/>
    </source>
</evidence>
<keyword evidence="3" id="KW-0378">Hydrolase</keyword>
<dbReference type="AlphaFoldDB" id="M1V7Q2"/>
<dbReference type="Pfam" id="PF00929">
    <property type="entry name" value="RNase_T"/>
    <property type="match status" value="1"/>
</dbReference>